<dbReference type="PANTHER" id="PTHR15141:SF76">
    <property type="entry name" value="TRANSCRIPTION ELONGATION FACTOR B POLYPEPTIDE 3"/>
    <property type="match status" value="1"/>
</dbReference>
<gene>
    <name evidence="2" type="ORF">EWM64_g1031</name>
</gene>
<dbReference type="EMBL" id="SFCI01000062">
    <property type="protein sequence ID" value="TFY82980.1"/>
    <property type="molecule type" value="Genomic_DNA"/>
</dbReference>
<evidence type="ECO:0000256" key="1">
    <source>
        <dbReference type="SAM" id="MobiDB-lite"/>
    </source>
</evidence>
<evidence type="ECO:0008006" key="4">
    <source>
        <dbReference type="Google" id="ProtNLM"/>
    </source>
</evidence>
<feature type="compositionally biased region" description="Low complexity" evidence="1">
    <location>
        <begin position="151"/>
        <end position="162"/>
    </location>
</feature>
<dbReference type="InterPro" id="IPR051870">
    <property type="entry name" value="Elongin-A_domain"/>
</dbReference>
<dbReference type="GO" id="GO:0070449">
    <property type="term" value="C:elongin complex"/>
    <property type="evidence" value="ECO:0007669"/>
    <property type="project" value="InterPro"/>
</dbReference>
<sequence length="250" mass="28537">MSYELARPILEFCSPETLLRIEDNTPRLKSETNDLWEAQCRRFHSLPTEQYCASLSEPPSSWREFLKDEEAKRFEVMSSRIKRQRLELEERKKEKEIKFTNKLPPSKRTRGCGDWYARAPEIFIRKDAFRRGEGSEDYNTVSAKPPPPTCPSSTTPVVVRPVTIHHSRPKETPTHSSPAFSSSNTDNERPPKPTVTKPVTPQRSAPPQERPIKPLPSGKKTATSSLFMPKHRAHSQLPSQTSPPRARARG</sequence>
<evidence type="ECO:0000313" key="2">
    <source>
        <dbReference type="EMBL" id="TFY82980.1"/>
    </source>
</evidence>
<dbReference type="InterPro" id="IPR010684">
    <property type="entry name" value="RNA_pol_II_trans_fac_SIII_A"/>
</dbReference>
<accession>A0A4Z0A8W6</accession>
<dbReference type="OrthoDB" id="21513at2759"/>
<dbReference type="Gene3D" id="6.10.250.3180">
    <property type="match status" value="1"/>
</dbReference>
<comment type="caution">
    <text evidence="2">The sequence shown here is derived from an EMBL/GenBank/DDBJ whole genome shotgun (WGS) entry which is preliminary data.</text>
</comment>
<evidence type="ECO:0000313" key="3">
    <source>
        <dbReference type="Proteomes" id="UP000298061"/>
    </source>
</evidence>
<dbReference type="Proteomes" id="UP000298061">
    <property type="component" value="Unassembled WGS sequence"/>
</dbReference>
<proteinExistence type="predicted"/>
<dbReference type="STRING" id="135208.A0A4Z0A8W6"/>
<dbReference type="PANTHER" id="PTHR15141">
    <property type="entry name" value="TRANSCRIPTION ELONGATION FACTOR B POLYPEPTIDE 3"/>
    <property type="match status" value="1"/>
</dbReference>
<reference evidence="2 3" key="1">
    <citation type="submission" date="2019-02" db="EMBL/GenBank/DDBJ databases">
        <title>Genome sequencing of the rare red list fungi Hericium alpestre (H. flagellum).</title>
        <authorList>
            <person name="Buettner E."/>
            <person name="Kellner H."/>
        </authorList>
    </citation>
    <scope>NUCLEOTIDE SEQUENCE [LARGE SCALE GENOMIC DNA]</scope>
    <source>
        <strain evidence="2 3">DSM 108284</strain>
    </source>
</reference>
<feature type="region of interest" description="Disordered" evidence="1">
    <location>
        <begin position="135"/>
        <end position="250"/>
    </location>
</feature>
<organism evidence="2 3">
    <name type="scientific">Hericium alpestre</name>
    <dbReference type="NCBI Taxonomy" id="135208"/>
    <lineage>
        <taxon>Eukaryota</taxon>
        <taxon>Fungi</taxon>
        <taxon>Dikarya</taxon>
        <taxon>Basidiomycota</taxon>
        <taxon>Agaricomycotina</taxon>
        <taxon>Agaricomycetes</taxon>
        <taxon>Russulales</taxon>
        <taxon>Hericiaceae</taxon>
        <taxon>Hericium</taxon>
    </lineage>
</organism>
<dbReference type="Pfam" id="PF06881">
    <property type="entry name" value="Elongin_A"/>
    <property type="match status" value="1"/>
</dbReference>
<dbReference type="GO" id="GO:0006368">
    <property type="term" value="P:transcription elongation by RNA polymerase II"/>
    <property type="evidence" value="ECO:0007669"/>
    <property type="project" value="InterPro"/>
</dbReference>
<name>A0A4Z0A8W6_9AGAM</name>
<feature type="compositionally biased region" description="Polar residues" evidence="1">
    <location>
        <begin position="174"/>
        <end position="185"/>
    </location>
</feature>
<protein>
    <recommendedName>
        <fullName evidence="4">Elongin-A</fullName>
    </recommendedName>
</protein>
<keyword evidence="3" id="KW-1185">Reference proteome</keyword>
<dbReference type="AlphaFoldDB" id="A0A4Z0A8W6"/>